<dbReference type="OrthoDB" id="6117985at2"/>
<dbReference type="EMBL" id="CP017562">
    <property type="protein sequence ID" value="APA88401.1"/>
    <property type="molecule type" value="Genomic_DNA"/>
</dbReference>
<dbReference type="KEGG" id="pspw:BJG93_23845"/>
<dbReference type="Gene3D" id="3.10.129.10">
    <property type="entry name" value="Hotdog Thioesterase"/>
    <property type="match status" value="1"/>
</dbReference>
<keyword evidence="1" id="KW-1133">Transmembrane helix</keyword>
<protein>
    <submittedName>
        <fullName evidence="2">Thioesterase family protein</fullName>
    </submittedName>
</protein>
<dbReference type="SUPFAM" id="SSF54637">
    <property type="entry name" value="Thioesterase/thiol ester dehydrase-isomerase"/>
    <property type="match status" value="1"/>
</dbReference>
<dbReference type="Proteomes" id="UP000179860">
    <property type="component" value="Chromosome 2"/>
</dbReference>
<dbReference type="CDD" id="cd00586">
    <property type="entry name" value="4HBT"/>
    <property type="match status" value="1"/>
</dbReference>
<feature type="transmembrane region" description="Helical" evidence="1">
    <location>
        <begin position="28"/>
        <end position="47"/>
    </location>
</feature>
<evidence type="ECO:0000313" key="3">
    <source>
        <dbReference type="Proteomes" id="UP000179860"/>
    </source>
</evidence>
<name>A0A1L1P7B8_9BURK</name>
<evidence type="ECO:0000256" key="1">
    <source>
        <dbReference type="SAM" id="Phobius"/>
    </source>
</evidence>
<gene>
    <name evidence="2" type="ORF">BJG93_23845</name>
</gene>
<accession>A0A1L1P7B8</accession>
<dbReference type="STRING" id="754502.BJG93_23845"/>
<sequence length="178" mass="19884">MSHPVALPSYSETVRAEWVDYNGHMRDAFYMLIFSLAIDGLIDFIGLPDAVRKERHRSIYTLEAHLNYLHEIKRDTQVRVDMRVLGHDAKRIHVYLEMFSLGTTQSQRTGPVAAGEQMLLHVDTSGPRGVAFDPDVKARVHELALAHATLPAARFAGRVIALPCTAQLGTLSERSDHA</sequence>
<dbReference type="AlphaFoldDB" id="A0A1L1P7B8"/>
<reference evidence="2" key="1">
    <citation type="submission" date="2016-09" db="EMBL/GenBank/DDBJ databases">
        <title>The Complete Genome of Burkholderia sprentiae wsm5005.</title>
        <authorList>
            <person name="De Meyer S."/>
            <person name="Wang P."/>
            <person name="Terpolilli J."/>
        </authorList>
    </citation>
    <scope>NUCLEOTIDE SEQUENCE [LARGE SCALE GENOMIC DNA]</scope>
    <source>
        <strain evidence="2">WSM5005</strain>
    </source>
</reference>
<evidence type="ECO:0000313" key="2">
    <source>
        <dbReference type="EMBL" id="APA88401.1"/>
    </source>
</evidence>
<reference evidence="2" key="2">
    <citation type="submission" date="2021-06" db="EMBL/GenBank/DDBJ databases">
        <authorList>
            <person name="Rogers T.H."/>
            <person name="Ramsay J.P."/>
            <person name="Wang P."/>
            <person name="Terpolilli J."/>
        </authorList>
    </citation>
    <scope>NUCLEOTIDE SEQUENCE</scope>
    <source>
        <strain evidence="2">WSM5005</strain>
    </source>
</reference>
<keyword evidence="1" id="KW-0472">Membrane</keyword>
<dbReference type="InterPro" id="IPR029069">
    <property type="entry name" value="HotDog_dom_sf"/>
</dbReference>
<keyword evidence="3" id="KW-1185">Reference proteome</keyword>
<proteinExistence type="predicted"/>
<organism evidence="2 3">
    <name type="scientific">Paraburkholderia sprentiae WSM5005</name>
    <dbReference type="NCBI Taxonomy" id="754502"/>
    <lineage>
        <taxon>Bacteria</taxon>
        <taxon>Pseudomonadati</taxon>
        <taxon>Pseudomonadota</taxon>
        <taxon>Betaproteobacteria</taxon>
        <taxon>Burkholderiales</taxon>
        <taxon>Burkholderiaceae</taxon>
        <taxon>Paraburkholderia</taxon>
    </lineage>
</organism>
<dbReference type="Pfam" id="PF13279">
    <property type="entry name" value="4HBT_2"/>
    <property type="match status" value="1"/>
</dbReference>
<dbReference type="RefSeq" id="WP_027195882.1">
    <property type="nucleotide sequence ID" value="NZ_CP017562.2"/>
</dbReference>
<keyword evidence="1" id="KW-0812">Transmembrane</keyword>